<dbReference type="VEuPathDB" id="FungiDB:DIURU_001986"/>
<dbReference type="OrthoDB" id="3477330at2759"/>
<dbReference type="InterPro" id="IPR021858">
    <property type="entry name" value="Fun_TF"/>
</dbReference>
<dbReference type="Pfam" id="PF11951">
    <property type="entry name" value="Fungal_trans_2"/>
    <property type="match status" value="1"/>
</dbReference>
<reference evidence="6 7" key="1">
    <citation type="submission" date="2019-07" db="EMBL/GenBank/DDBJ databases">
        <title>Genome assembly of two rare yeast pathogens: Diutina rugosa and Trichomonascus ciferrii.</title>
        <authorList>
            <person name="Mixao V."/>
            <person name="Saus E."/>
            <person name="Hansen A."/>
            <person name="Lass-Flor C."/>
            <person name="Gabaldon T."/>
        </authorList>
    </citation>
    <scope>NUCLEOTIDE SEQUENCE [LARGE SCALE GENOMIC DNA]</scope>
    <source>
        <strain evidence="6 7">CBS 613</strain>
    </source>
</reference>
<comment type="caution">
    <text evidence="6">The sequence shown here is derived from an EMBL/GenBank/DDBJ whole genome shotgun (WGS) entry which is preliminary data.</text>
</comment>
<dbReference type="GO" id="GO:0003677">
    <property type="term" value="F:DNA binding"/>
    <property type="evidence" value="ECO:0007669"/>
    <property type="project" value="UniProtKB-KW"/>
</dbReference>
<keyword evidence="7" id="KW-1185">Reference proteome</keyword>
<evidence type="ECO:0000256" key="1">
    <source>
        <dbReference type="ARBA" id="ARBA00023015"/>
    </source>
</evidence>
<accession>A0A642URN6</accession>
<evidence type="ECO:0000313" key="7">
    <source>
        <dbReference type="Proteomes" id="UP000449547"/>
    </source>
</evidence>
<keyword evidence="2" id="KW-0238">DNA-binding</keyword>
<dbReference type="RefSeq" id="XP_034013119.1">
    <property type="nucleotide sequence ID" value="XM_034154587.1"/>
</dbReference>
<dbReference type="PANTHER" id="PTHR31069:SF32">
    <property type="entry name" value="ARGININE METABOLISM REGULATION PROTEIN II"/>
    <property type="match status" value="1"/>
</dbReference>
<dbReference type="Proteomes" id="UP000449547">
    <property type="component" value="Unassembled WGS sequence"/>
</dbReference>
<dbReference type="InterPro" id="IPR050675">
    <property type="entry name" value="OAF3"/>
</dbReference>
<evidence type="ECO:0000256" key="4">
    <source>
        <dbReference type="ARBA" id="ARBA00023242"/>
    </source>
</evidence>
<feature type="region of interest" description="Disordered" evidence="5">
    <location>
        <begin position="95"/>
        <end position="123"/>
    </location>
</feature>
<dbReference type="GeneID" id="54780637"/>
<name>A0A642URN6_DIURU</name>
<keyword evidence="3" id="KW-0804">Transcription</keyword>
<organism evidence="6 7">
    <name type="scientific">Diutina rugosa</name>
    <name type="common">Yeast</name>
    <name type="synonym">Candida rugosa</name>
    <dbReference type="NCBI Taxonomy" id="5481"/>
    <lineage>
        <taxon>Eukaryota</taxon>
        <taxon>Fungi</taxon>
        <taxon>Dikarya</taxon>
        <taxon>Ascomycota</taxon>
        <taxon>Saccharomycotina</taxon>
        <taxon>Pichiomycetes</taxon>
        <taxon>Debaryomycetaceae</taxon>
        <taxon>Diutina</taxon>
    </lineage>
</organism>
<dbReference type="PANTHER" id="PTHR31069">
    <property type="entry name" value="OLEATE-ACTIVATED TRANSCRIPTION FACTOR 1-RELATED"/>
    <property type="match status" value="1"/>
</dbReference>
<keyword evidence="1" id="KW-0805">Transcription regulation</keyword>
<evidence type="ECO:0000256" key="2">
    <source>
        <dbReference type="ARBA" id="ARBA00023125"/>
    </source>
</evidence>
<dbReference type="OMA" id="DIWIAQE"/>
<keyword evidence="4" id="KW-0539">Nucleus</keyword>
<gene>
    <name evidence="6" type="ORF">DIURU_001986</name>
</gene>
<dbReference type="AlphaFoldDB" id="A0A642URN6"/>
<sequence length="656" mass="74190">MGIECEGYGIKLRWSAPLEFRHHGASVSQKSVAFEDKDRDHQRRKVDSVEWSDPYATYEDMDKDLAILHHSGSDPVLKSGVTKCLGPFGVFSGQSTNSNTSSEAINSKHEIDSPQKLATPTDNLQHSGHDIWIAQELLQGAYITAAAMGNDQYLDNLLNDEFRFDDGDFDFYSLVFRNQPVPVEDTTPSHSQPQLAVDTSSPSLDIQLYPQDDQGVSSILQIVDTPGSSVPALQNTVPTTALKVQPLTRYLLNYYITEVADLMTVIPLTENPWKTIYFPRALAALGELSGLGHTSTAKNALLYALLAVSAFNLQSKFPSKSDSKTFYLKLGGRLRSQASYFINQLSISHCVSKEKYKDVLCAIMSMISVDLVWGTMQGTHYYIEFCGEVIRAKMKHKRKLSSKARVLHRIFSSLKLIQDSTCLDPKQIHANWGMGFRENAEHTSTTLTPEFVDQKLNNTKKKDENFATDALYGLPNSLIRLFAATVDMVRTRIYEGTVPVSEANSLRLQLDEWSLEWQLNTEDGGMQEATYHHIVSFHYALTIYFDRFILDTPIERVQPAVRHTLNHLNAIIRLIQKGTARIIPLFWQGFIAGCEATSSELQQGFKQWGADIAQYLGSYWGARQIMLEVWRRRSHHEAHDDWVHVIKDWRTNLMLN</sequence>
<feature type="compositionally biased region" description="Polar residues" evidence="5">
    <location>
        <begin position="95"/>
        <end position="105"/>
    </location>
</feature>
<dbReference type="EMBL" id="SWFT01000064">
    <property type="protein sequence ID" value="KAA8904034.1"/>
    <property type="molecule type" value="Genomic_DNA"/>
</dbReference>
<protein>
    <recommendedName>
        <fullName evidence="8">Arginine metabolism regulation protein II</fullName>
    </recommendedName>
</protein>
<evidence type="ECO:0008006" key="8">
    <source>
        <dbReference type="Google" id="ProtNLM"/>
    </source>
</evidence>
<evidence type="ECO:0000313" key="6">
    <source>
        <dbReference type="EMBL" id="KAA8904034.1"/>
    </source>
</evidence>
<evidence type="ECO:0000256" key="3">
    <source>
        <dbReference type="ARBA" id="ARBA00023163"/>
    </source>
</evidence>
<proteinExistence type="predicted"/>
<evidence type="ECO:0000256" key="5">
    <source>
        <dbReference type="SAM" id="MobiDB-lite"/>
    </source>
</evidence>